<dbReference type="GO" id="GO:0042834">
    <property type="term" value="F:peptidoglycan binding"/>
    <property type="evidence" value="ECO:0007669"/>
    <property type="project" value="InterPro"/>
</dbReference>
<sequence length="241" mass="26915">MAILAADKIIKMNGVNVHQYFLTTHNPNRIDMPGKRTAKNIGVTLHNTDRISTAANTTPAEQYTRATVNGNMGTVRVHFYVDDVGAWQDLPIDYTSWHAGQKGKADAYGSAAGNMQTISIECIMNGSGDEKDCKARDNAARLAAYLLDTYGGDLYTHNYWCNVRNGKKGSIEALNKLDDGYKNCPVYIRPKWNSFTELVQSYRKNNKLFYVQVGAFSSRENAEAYLKTVKKDYPGAFIKSM</sequence>
<dbReference type="SMART" id="SM00644">
    <property type="entry name" value="Ami_2"/>
    <property type="match status" value="1"/>
</dbReference>
<dbReference type="InterPro" id="IPR002502">
    <property type="entry name" value="Amidase_domain"/>
</dbReference>
<dbReference type="InterPro" id="IPR007730">
    <property type="entry name" value="SPOR-like_dom"/>
</dbReference>
<evidence type="ECO:0000259" key="3">
    <source>
        <dbReference type="PROSITE" id="PS51724"/>
    </source>
</evidence>
<protein>
    <submittedName>
        <fullName evidence="4">N-acetylmuramoyl-L-alanine amidase</fullName>
    </submittedName>
</protein>
<feature type="domain" description="SPOR" evidence="3">
    <location>
        <begin position="203"/>
        <end position="241"/>
    </location>
</feature>
<accession>A0A8S5QXL7</accession>
<dbReference type="PROSITE" id="PS51724">
    <property type="entry name" value="SPOR"/>
    <property type="match status" value="1"/>
</dbReference>
<keyword evidence="2" id="KW-0081">Bacteriolytic enzyme</keyword>
<reference evidence="4" key="1">
    <citation type="journal article" date="2021" name="Proc. Natl. Acad. Sci. U.S.A.">
        <title>A Catalog of Tens of Thousands of Viruses from Human Metagenomes Reveals Hidden Associations with Chronic Diseases.</title>
        <authorList>
            <person name="Tisza M.J."/>
            <person name="Buck C.B."/>
        </authorList>
    </citation>
    <scope>NUCLEOTIDE SEQUENCE</scope>
    <source>
        <strain evidence="4">CtcuE16</strain>
    </source>
</reference>
<dbReference type="InterPro" id="IPR036505">
    <property type="entry name" value="Amidase/PGRP_sf"/>
</dbReference>
<evidence type="ECO:0000313" key="4">
    <source>
        <dbReference type="EMBL" id="DAE23404.1"/>
    </source>
</evidence>
<keyword evidence="1" id="KW-0929">Antimicrobial</keyword>
<dbReference type="SUPFAM" id="SSF55846">
    <property type="entry name" value="N-acetylmuramoyl-L-alanine amidase-like"/>
    <property type="match status" value="1"/>
</dbReference>
<dbReference type="GO" id="GO:0009253">
    <property type="term" value="P:peptidoglycan catabolic process"/>
    <property type="evidence" value="ECO:0007669"/>
    <property type="project" value="InterPro"/>
</dbReference>
<dbReference type="Pfam" id="PF05036">
    <property type="entry name" value="SPOR"/>
    <property type="match status" value="1"/>
</dbReference>
<dbReference type="CDD" id="cd06583">
    <property type="entry name" value="PGRP"/>
    <property type="match status" value="1"/>
</dbReference>
<dbReference type="Pfam" id="PF01510">
    <property type="entry name" value="Amidase_2"/>
    <property type="match status" value="1"/>
</dbReference>
<dbReference type="InterPro" id="IPR036680">
    <property type="entry name" value="SPOR-like_sf"/>
</dbReference>
<dbReference type="EMBL" id="BK015753">
    <property type="protein sequence ID" value="DAE23404.1"/>
    <property type="molecule type" value="Genomic_DNA"/>
</dbReference>
<evidence type="ECO:0000256" key="2">
    <source>
        <dbReference type="ARBA" id="ARBA00022638"/>
    </source>
</evidence>
<dbReference type="GO" id="GO:0001897">
    <property type="term" value="P:symbiont-mediated cytolysis of host cell"/>
    <property type="evidence" value="ECO:0007669"/>
    <property type="project" value="UniProtKB-ARBA"/>
</dbReference>
<dbReference type="Gene3D" id="3.40.80.10">
    <property type="entry name" value="Peptidoglycan recognition protein-like"/>
    <property type="match status" value="1"/>
</dbReference>
<organism evidence="4">
    <name type="scientific">Siphoviridae sp. ctcuE16</name>
    <dbReference type="NCBI Taxonomy" id="2826397"/>
    <lineage>
        <taxon>Viruses</taxon>
        <taxon>Duplodnaviria</taxon>
        <taxon>Heunggongvirae</taxon>
        <taxon>Uroviricota</taxon>
        <taxon>Caudoviricetes</taxon>
    </lineage>
</organism>
<evidence type="ECO:0000256" key="1">
    <source>
        <dbReference type="ARBA" id="ARBA00022529"/>
    </source>
</evidence>
<dbReference type="GO" id="GO:0042742">
    <property type="term" value="P:defense response to bacterium"/>
    <property type="evidence" value="ECO:0007669"/>
    <property type="project" value="UniProtKB-KW"/>
</dbReference>
<proteinExistence type="predicted"/>
<dbReference type="SUPFAM" id="SSF110997">
    <property type="entry name" value="Sporulation related repeat"/>
    <property type="match status" value="1"/>
</dbReference>
<name>A0A8S5QXL7_9CAUD</name>
<dbReference type="GO" id="GO:0008745">
    <property type="term" value="F:N-acetylmuramoyl-L-alanine amidase activity"/>
    <property type="evidence" value="ECO:0007669"/>
    <property type="project" value="InterPro"/>
</dbReference>